<evidence type="ECO:0000313" key="13">
    <source>
        <dbReference type="Proteomes" id="UP000824540"/>
    </source>
</evidence>
<reference evidence="12" key="1">
    <citation type="thesis" date="2021" institute="BYU ScholarsArchive" country="Provo, UT, USA">
        <title>Applications of and Algorithms for Genome Assembly and Genomic Analyses with an Emphasis on Marine Teleosts.</title>
        <authorList>
            <person name="Pickett B.D."/>
        </authorList>
    </citation>
    <scope>NUCLEOTIDE SEQUENCE</scope>
    <source>
        <strain evidence="12">HI-2016</strain>
    </source>
</reference>
<feature type="region of interest" description="Disordered" evidence="8">
    <location>
        <begin position="113"/>
        <end position="137"/>
    </location>
</feature>
<evidence type="ECO:0000256" key="1">
    <source>
        <dbReference type="ARBA" id="ARBA00004613"/>
    </source>
</evidence>
<dbReference type="GO" id="GO:0090090">
    <property type="term" value="P:negative regulation of canonical Wnt signaling pathway"/>
    <property type="evidence" value="ECO:0007669"/>
    <property type="project" value="TreeGrafter"/>
</dbReference>
<protein>
    <recommendedName>
        <fullName evidence="14">Dickkopf N-terminal cysteine-rich domain-containing protein</fullName>
    </recommendedName>
</protein>
<keyword evidence="7" id="KW-1015">Disulfide bond</keyword>
<evidence type="ECO:0000313" key="12">
    <source>
        <dbReference type="EMBL" id="KAG9354875.1"/>
    </source>
</evidence>
<keyword evidence="3" id="KW-0217">Developmental protein</keyword>
<gene>
    <name evidence="12" type="ORF">JZ751_001588</name>
</gene>
<evidence type="ECO:0000259" key="11">
    <source>
        <dbReference type="Pfam" id="PF21481"/>
    </source>
</evidence>
<proteinExistence type="inferred from homology"/>
<keyword evidence="13" id="KW-1185">Reference proteome</keyword>
<dbReference type="PANTHER" id="PTHR12113">
    <property type="entry name" value="DICKKOPF3-LIKE 3"/>
    <property type="match status" value="1"/>
</dbReference>
<feature type="chain" id="PRO_5035808102" description="Dickkopf N-terminal cysteine-rich domain-containing protein" evidence="9">
    <location>
        <begin position="20"/>
        <end position="216"/>
    </location>
</feature>
<dbReference type="EMBL" id="JAFBMS010000002">
    <property type="protein sequence ID" value="KAG9354875.1"/>
    <property type="molecule type" value="Genomic_DNA"/>
</dbReference>
<dbReference type="InterPro" id="IPR006796">
    <property type="entry name" value="Dickkopf_N"/>
</dbReference>
<dbReference type="OrthoDB" id="8882232at2759"/>
<comment type="subcellular location">
    <subcellularLocation>
        <location evidence="1">Secreted</location>
    </subcellularLocation>
</comment>
<comment type="similarity">
    <text evidence="2">Belongs to the dickkopf family.</text>
</comment>
<dbReference type="InterPro" id="IPR048500">
    <property type="entry name" value="DIKK1/2/4_C-subdom1"/>
</dbReference>
<dbReference type="Pfam" id="PF21481">
    <property type="entry name" value="DIKK1-2-4_C-subdom1"/>
    <property type="match status" value="1"/>
</dbReference>
<accession>A0A8T2PU44</accession>
<organism evidence="12 13">
    <name type="scientific">Albula glossodonta</name>
    <name type="common">roundjaw bonefish</name>
    <dbReference type="NCBI Taxonomy" id="121402"/>
    <lineage>
        <taxon>Eukaryota</taxon>
        <taxon>Metazoa</taxon>
        <taxon>Chordata</taxon>
        <taxon>Craniata</taxon>
        <taxon>Vertebrata</taxon>
        <taxon>Euteleostomi</taxon>
        <taxon>Actinopterygii</taxon>
        <taxon>Neopterygii</taxon>
        <taxon>Teleostei</taxon>
        <taxon>Albuliformes</taxon>
        <taxon>Albulidae</taxon>
        <taxon>Albula</taxon>
    </lineage>
</organism>
<evidence type="ECO:0000256" key="5">
    <source>
        <dbReference type="ARBA" id="ARBA00022687"/>
    </source>
</evidence>
<comment type="caution">
    <text evidence="12">The sequence shown here is derived from an EMBL/GenBank/DDBJ whole genome shotgun (WGS) entry which is preliminary data.</text>
</comment>
<dbReference type="Proteomes" id="UP000824540">
    <property type="component" value="Unassembled WGS sequence"/>
</dbReference>
<keyword evidence="6 9" id="KW-0732">Signal</keyword>
<name>A0A8T2PU44_9TELE</name>
<dbReference type="GO" id="GO:0048019">
    <property type="term" value="F:receptor antagonist activity"/>
    <property type="evidence" value="ECO:0007669"/>
    <property type="project" value="TreeGrafter"/>
</dbReference>
<keyword evidence="4" id="KW-0964">Secreted</keyword>
<feature type="domain" description="Dickkopf N-terminal cysteine-rich" evidence="10">
    <location>
        <begin position="60"/>
        <end position="111"/>
    </location>
</feature>
<keyword evidence="5" id="KW-0879">Wnt signaling pathway</keyword>
<feature type="domain" description="Dickkopf-related protein 1/2/4 C-terminal subdomain 1" evidence="11">
    <location>
        <begin position="140"/>
        <end position="167"/>
    </location>
</feature>
<evidence type="ECO:0000256" key="3">
    <source>
        <dbReference type="ARBA" id="ARBA00022473"/>
    </source>
</evidence>
<evidence type="ECO:0000256" key="2">
    <source>
        <dbReference type="ARBA" id="ARBA00010842"/>
    </source>
</evidence>
<evidence type="ECO:0000256" key="6">
    <source>
        <dbReference type="ARBA" id="ARBA00022729"/>
    </source>
</evidence>
<dbReference type="InterPro" id="IPR039863">
    <property type="entry name" value="DKK1-4"/>
</dbReference>
<evidence type="ECO:0000256" key="7">
    <source>
        <dbReference type="ARBA" id="ARBA00023157"/>
    </source>
</evidence>
<evidence type="ECO:0008006" key="14">
    <source>
        <dbReference type="Google" id="ProtNLM"/>
    </source>
</evidence>
<dbReference type="Pfam" id="PF04706">
    <property type="entry name" value="Dickkopf_N"/>
    <property type="match status" value="1"/>
</dbReference>
<evidence type="ECO:0000256" key="4">
    <source>
        <dbReference type="ARBA" id="ARBA00022525"/>
    </source>
</evidence>
<dbReference type="AlphaFoldDB" id="A0A8T2PU44"/>
<dbReference type="GO" id="GO:0039706">
    <property type="term" value="F:co-receptor binding"/>
    <property type="evidence" value="ECO:0007669"/>
    <property type="project" value="TreeGrafter"/>
</dbReference>
<feature type="compositionally biased region" description="Basic and acidic residues" evidence="8">
    <location>
        <begin position="114"/>
        <end position="137"/>
    </location>
</feature>
<dbReference type="Gene3D" id="2.10.80.10">
    <property type="entry name" value="Lipase, subunit A"/>
    <property type="match status" value="1"/>
</dbReference>
<sequence>MLACTVLFVCLLSIYGTDTSLILDSNSNIIRSSAEIEGRAQGAKFSEPTKTAVCIQTQVSCNDDSDCDRRQYCERRPMLNSICTDCKQKRRRCHSDNMCCPGMQCVNDLCTPPKKSESETNRDRQPPLDNRRKQRGQERDKCVRSRDCGEGLCCTRYLEEKRCQRIPNEGEVCLLRGRSKGPRAIGRCDCAHGFSCRPQSESYNSHGVCQPSEKQG</sequence>
<evidence type="ECO:0000259" key="10">
    <source>
        <dbReference type="Pfam" id="PF04706"/>
    </source>
</evidence>
<dbReference type="PANTHER" id="PTHR12113:SF10">
    <property type="entry name" value="DICKKOPF-RELATED PROTEIN 4"/>
    <property type="match status" value="1"/>
</dbReference>
<feature type="signal peptide" evidence="9">
    <location>
        <begin position="1"/>
        <end position="19"/>
    </location>
</feature>
<evidence type="ECO:0000256" key="9">
    <source>
        <dbReference type="SAM" id="SignalP"/>
    </source>
</evidence>
<dbReference type="GO" id="GO:0016055">
    <property type="term" value="P:Wnt signaling pathway"/>
    <property type="evidence" value="ECO:0007669"/>
    <property type="project" value="UniProtKB-KW"/>
</dbReference>
<evidence type="ECO:0000256" key="8">
    <source>
        <dbReference type="SAM" id="MobiDB-lite"/>
    </source>
</evidence>
<dbReference type="GO" id="GO:0005615">
    <property type="term" value="C:extracellular space"/>
    <property type="evidence" value="ECO:0007669"/>
    <property type="project" value="TreeGrafter"/>
</dbReference>